<comment type="caution">
    <text evidence="2">The sequence shown here is derived from an EMBL/GenBank/DDBJ whole genome shotgun (WGS) entry which is preliminary data.</text>
</comment>
<sequence length="181" mass="21035">MQTNEYDPESKKRTHEDVIREIDTIKASWEGIMQRESVHEAVRRFYGSADRLHVGLPMETLPKHIIQQQQVSLNQRLQHMVATIKRLVDFQEYPQTQGNKRAIERAINALLSSTYEDMHGGRNPHNDNKIHPSANPHTDPRRTLEFLGNSLKEPILCPWHINNPDDCIDIIQKSTNQNWAN</sequence>
<dbReference type="OrthoDB" id="3512446at2759"/>
<feature type="compositionally biased region" description="Basic and acidic residues" evidence="1">
    <location>
        <begin position="121"/>
        <end position="130"/>
    </location>
</feature>
<evidence type="ECO:0000313" key="3">
    <source>
        <dbReference type="Proteomes" id="UP000297777"/>
    </source>
</evidence>
<protein>
    <submittedName>
        <fullName evidence="2">Uncharacterized protein</fullName>
    </submittedName>
</protein>
<reference evidence="2 3" key="1">
    <citation type="submission" date="2017-12" db="EMBL/GenBank/DDBJ databases">
        <title>Comparative genomics of Botrytis spp.</title>
        <authorList>
            <person name="Valero-Jimenez C.A."/>
            <person name="Tapia P."/>
            <person name="Veloso J."/>
            <person name="Silva-Moreno E."/>
            <person name="Staats M."/>
            <person name="Valdes J.H."/>
            <person name="Van Kan J.A.L."/>
        </authorList>
    </citation>
    <scope>NUCLEOTIDE SEQUENCE [LARGE SCALE GENOMIC DNA]</scope>
    <source>
        <strain evidence="2 3">Bt9001</strain>
    </source>
</reference>
<name>A0A4Z1E6D8_9HELO</name>
<dbReference type="EMBL" id="PQXH01000253">
    <property type="protein sequence ID" value="TGO07694.1"/>
    <property type="molecule type" value="Genomic_DNA"/>
</dbReference>
<proteinExistence type="predicted"/>
<dbReference type="AlphaFoldDB" id="A0A4Z1E6D8"/>
<dbReference type="Proteomes" id="UP000297777">
    <property type="component" value="Unassembled WGS sequence"/>
</dbReference>
<accession>A0A4Z1E6D8</accession>
<keyword evidence="3" id="KW-1185">Reference proteome</keyword>
<evidence type="ECO:0000256" key="1">
    <source>
        <dbReference type="SAM" id="MobiDB-lite"/>
    </source>
</evidence>
<gene>
    <name evidence="2" type="ORF">BTUL_0253g00100</name>
</gene>
<evidence type="ECO:0000313" key="2">
    <source>
        <dbReference type="EMBL" id="TGO07694.1"/>
    </source>
</evidence>
<organism evidence="2 3">
    <name type="scientific">Botrytis tulipae</name>
    <dbReference type="NCBI Taxonomy" id="87230"/>
    <lineage>
        <taxon>Eukaryota</taxon>
        <taxon>Fungi</taxon>
        <taxon>Dikarya</taxon>
        <taxon>Ascomycota</taxon>
        <taxon>Pezizomycotina</taxon>
        <taxon>Leotiomycetes</taxon>
        <taxon>Helotiales</taxon>
        <taxon>Sclerotiniaceae</taxon>
        <taxon>Botrytis</taxon>
    </lineage>
</organism>
<feature type="region of interest" description="Disordered" evidence="1">
    <location>
        <begin position="121"/>
        <end position="141"/>
    </location>
</feature>